<evidence type="ECO:0000256" key="1">
    <source>
        <dbReference type="ARBA" id="ARBA00022500"/>
    </source>
</evidence>
<dbReference type="InterPro" id="IPR028976">
    <property type="entry name" value="CheC-like_sf"/>
</dbReference>
<evidence type="ECO:0000259" key="2">
    <source>
        <dbReference type="Pfam" id="PF13690"/>
    </source>
</evidence>
<evidence type="ECO:0000313" key="3">
    <source>
        <dbReference type="EMBL" id="MEQ2555645.1"/>
    </source>
</evidence>
<keyword evidence="4" id="KW-1185">Reference proteome</keyword>
<protein>
    <submittedName>
        <fullName evidence="3">Chemotaxis protein CheX</fullName>
    </submittedName>
</protein>
<organism evidence="3 4">
    <name type="scientific">Lachnospira intestinalis</name>
    <dbReference type="NCBI Taxonomy" id="3133158"/>
    <lineage>
        <taxon>Bacteria</taxon>
        <taxon>Bacillati</taxon>
        <taxon>Bacillota</taxon>
        <taxon>Clostridia</taxon>
        <taxon>Lachnospirales</taxon>
        <taxon>Lachnospiraceae</taxon>
        <taxon>Lachnospira</taxon>
    </lineage>
</organism>
<reference evidence="3" key="1">
    <citation type="submission" date="2024-03" db="EMBL/GenBank/DDBJ databases">
        <title>Human intestinal bacterial collection.</title>
        <authorList>
            <person name="Pauvert C."/>
            <person name="Hitch T.C.A."/>
            <person name="Clavel T."/>
        </authorList>
    </citation>
    <scope>NUCLEOTIDE SEQUENCE [LARGE SCALE GENOMIC DNA]</scope>
    <source>
        <strain evidence="3">CLA-AA-H89B</strain>
    </source>
</reference>
<accession>A0ABV1H7F7</accession>
<dbReference type="Gene3D" id="3.40.1550.10">
    <property type="entry name" value="CheC-like"/>
    <property type="match status" value="1"/>
</dbReference>
<dbReference type="PANTHER" id="PTHR39452:SF1">
    <property type="entry name" value="CHEY-P PHOSPHATASE CHEX"/>
    <property type="match status" value="1"/>
</dbReference>
<dbReference type="InterPro" id="IPR028051">
    <property type="entry name" value="CheX-like_dom"/>
</dbReference>
<dbReference type="SUPFAM" id="SSF103039">
    <property type="entry name" value="CheC-like"/>
    <property type="match status" value="1"/>
</dbReference>
<name>A0ABV1H7F7_9FIRM</name>
<proteinExistence type="predicted"/>
<dbReference type="PANTHER" id="PTHR39452">
    <property type="entry name" value="CHEY-P PHOSPHATASE CHEX"/>
    <property type="match status" value="1"/>
</dbReference>
<keyword evidence="1" id="KW-0145">Chemotaxis</keyword>
<dbReference type="CDD" id="cd17906">
    <property type="entry name" value="CheX"/>
    <property type="match status" value="1"/>
</dbReference>
<dbReference type="Proteomes" id="UP001546774">
    <property type="component" value="Unassembled WGS sequence"/>
</dbReference>
<dbReference type="EMBL" id="JBBMFS010000010">
    <property type="protein sequence ID" value="MEQ2555645.1"/>
    <property type="molecule type" value="Genomic_DNA"/>
</dbReference>
<evidence type="ECO:0000313" key="4">
    <source>
        <dbReference type="Proteomes" id="UP001546774"/>
    </source>
</evidence>
<dbReference type="InterPro" id="IPR038756">
    <property type="entry name" value="CheX-like"/>
</dbReference>
<comment type="caution">
    <text evidence="3">The sequence shown here is derived from an EMBL/GenBank/DDBJ whole genome shotgun (WGS) entry which is preliminary data.</text>
</comment>
<dbReference type="Pfam" id="PF13690">
    <property type="entry name" value="CheX"/>
    <property type="match status" value="1"/>
</dbReference>
<feature type="domain" description="Chemotaxis phosphatase CheX-like" evidence="2">
    <location>
        <begin position="45"/>
        <end position="140"/>
    </location>
</feature>
<sequence>MAEFSVEYINPFLMAATSVIKDICQVDMKIGRPYVKTTEFASDSVIIMIGVTGEVRGQVLMSFPEAHALHVASKMMMGMPVTALDDMSASAINELGNMMMGNAATILSTKGIAMDITPPTLCRGNVYLKQSYSQNICVPLTSDEIHMELDIAINVN</sequence>
<gene>
    <name evidence="3" type="ORF">WMO37_11615</name>
</gene>